<keyword evidence="3" id="KW-0238">DNA-binding</keyword>
<dbReference type="Proteomes" id="UP000665025">
    <property type="component" value="Chromosome 1"/>
</dbReference>
<dbReference type="CDD" id="cd17260">
    <property type="entry name" value="RMtype1_S_EcoEI-TRD1-CR1_like"/>
    <property type="match status" value="1"/>
</dbReference>
<dbReference type="GO" id="GO:0016787">
    <property type="term" value="F:hydrolase activity"/>
    <property type="evidence" value="ECO:0007669"/>
    <property type="project" value="UniProtKB-KW"/>
</dbReference>
<dbReference type="GO" id="GO:0004519">
    <property type="term" value="F:endonuclease activity"/>
    <property type="evidence" value="ECO:0007669"/>
    <property type="project" value="UniProtKB-KW"/>
</dbReference>
<reference evidence="5 6" key="1">
    <citation type="submission" date="2021-03" db="EMBL/GenBank/DDBJ databases">
        <title>Complete Genome of Pseudoalteromonas viridis Strain BBR56, a new biocontrol bacterial candidate.</title>
        <authorList>
            <person name="Handayani D.P."/>
            <person name="Isnansetyo A."/>
            <person name="Istiqomah I."/>
            <person name="Jumina J."/>
        </authorList>
    </citation>
    <scope>NUCLEOTIDE SEQUENCE [LARGE SCALE GENOMIC DNA]</scope>
    <source>
        <strain evidence="5 6">BBR56</strain>
    </source>
</reference>
<comment type="similarity">
    <text evidence="1">Belongs to the type-I restriction system S methylase family.</text>
</comment>
<keyword evidence="5" id="KW-0378">Hydrolase</keyword>
<keyword evidence="2" id="KW-0680">Restriction system</keyword>
<gene>
    <name evidence="5" type="ORF">J5X90_12620</name>
</gene>
<keyword evidence="5" id="KW-0540">Nuclease</keyword>
<dbReference type="InterPro" id="IPR051212">
    <property type="entry name" value="Type-I_RE_S_subunit"/>
</dbReference>
<sequence>MSVESVITENLDIWTSTIKTKSASGRGSSNKLELYGIKKLRELILELAVRGKLVPQDLNDEPASKLLEKISIERAKLVKTKAIKKQKQLPEVNEDELSFSIPSNWSWTRLGNITEIGPRNDVDDEQKVAFIPMPLISTSFDGKHDQETRIWSEVKKGYTHFADGDIAIAKITPCFENSKAAYFSNLQGGVGSGTTELHVARPIPDTLDPLFILLYLKAPMFLELGKTKMTGSAGQKRVPKDFFAGNPLPFPPLNEQKRIVAKVNELMKLIDQLESKTETSIEAHKTLVETLLATLTNAKDADELNESWQRISEHFDTLFTTEDSIDQLKQTILQLAVMGKLVKQDPNDEPASALLERIAEEKEQLIKDKKIKKQKALAPIVESELPYELPIGWTWCRIGDVLETISDYHANGGYKILKENVELLEQKDFAIMLRTTNFSKKNYSEYKYITEKAYNFLEKSKLYPNDIIMNKIGDPGSTFYVDDRGQPMSLAMNLFLLRVSLANSKYIFKYLNANYDYVKSFANGTSTQTITKDAVNNLLCPLPPLVEQERIVSKIDELFAICNSLYAQITKAKSLQNRLAETISSSLVS</sequence>
<dbReference type="SUPFAM" id="SSF116734">
    <property type="entry name" value="DNA methylase specificity domain"/>
    <property type="match status" value="2"/>
</dbReference>
<organism evidence="5 6">
    <name type="scientific">Pseudoalteromonas viridis</name>
    <dbReference type="NCBI Taxonomy" id="339617"/>
    <lineage>
        <taxon>Bacteria</taxon>
        <taxon>Pseudomonadati</taxon>
        <taxon>Pseudomonadota</taxon>
        <taxon>Gammaproteobacteria</taxon>
        <taxon>Alteromonadales</taxon>
        <taxon>Pseudoalteromonadaceae</taxon>
        <taxon>Pseudoalteromonas</taxon>
    </lineage>
</organism>
<name>A0ABX7V6V5_9GAMM</name>
<accession>A0ABX7V6V5</accession>
<protein>
    <submittedName>
        <fullName evidence="5">Restriction endonuclease subunit S</fullName>
        <ecNumber evidence="5">3.1.21.-</ecNumber>
    </submittedName>
</protein>
<feature type="domain" description="Type I restriction modification DNA specificity" evidence="4">
    <location>
        <begin position="102"/>
        <end position="282"/>
    </location>
</feature>
<evidence type="ECO:0000313" key="6">
    <source>
        <dbReference type="Proteomes" id="UP000665025"/>
    </source>
</evidence>
<evidence type="ECO:0000256" key="2">
    <source>
        <dbReference type="ARBA" id="ARBA00022747"/>
    </source>
</evidence>
<keyword evidence="6" id="KW-1185">Reference proteome</keyword>
<dbReference type="PANTHER" id="PTHR43140">
    <property type="entry name" value="TYPE-1 RESTRICTION ENZYME ECOKI SPECIFICITY PROTEIN"/>
    <property type="match status" value="1"/>
</dbReference>
<evidence type="ECO:0000256" key="1">
    <source>
        <dbReference type="ARBA" id="ARBA00010923"/>
    </source>
</evidence>
<dbReference type="EMBL" id="CP072425">
    <property type="protein sequence ID" value="QTL34398.1"/>
    <property type="molecule type" value="Genomic_DNA"/>
</dbReference>
<feature type="domain" description="Type I restriction modification DNA specificity" evidence="4">
    <location>
        <begin position="390"/>
        <end position="570"/>
    </location>
</feature>
<dbReference type="EC" id="3.1.21.-" evidence="5"/>
<evidence type="ECO:0000313" key="5">
    <source>
        <dbReference type="EMBL" id="QTL34398.1"/>
    </source>
</evidence>
<dbReference type="InterPro" id="IPR044946">
    <property type="entry name" value="Restrct_endonuc_typeI_TRD_sf"/>
</dbReference>
<evidence type="ECO:0000259" key="4">
    <source>
        <dbReference type="Pfam" id="PF01420"/>
    </source>
</evidence>
<dbReference type="Pfam" id="PF01420">
    <property type="entry name" value="Methylase_S"/>
    <property type="match status" value="2"/>
</dbReference>
<dbReference type="Gene3D" id="3.90.220.20">
    <property type="entry name" value="DNA methylase specificity domains"/>
    <property type="match status" value="2"/>
</dbReference>
<proteinExistence type="inferred from homology"/>
<dbReference type="InterPro" id="IPR000055">
    <property type="entry name" value="Restrct_endonuc_typeI_TRD"/>
</dbReference>
<evidence type="ECO:0000256" key="3">
    <source>
        <dbReference type="ARBA" id="ARBA00023125"/>
    </source>
</evidence>
<dbReference type="RefSeq" id="WP_209051502.1">
    <property type="nucleotide sequence ID" value="NZ_CP072425.1"/>
</dbReference>
<dbReference type="PANTHER" id="PTHR43140:SF1">
    <property type="entry name" value="TYPE I RESTRICTION ENZYME ECOKI SPECIFICITY SUBUNIT"/>
    <property type="match status" value="1"/>
</dbReference>
<keyword evidence="5" id="KW-0255">Endonuclease</keyword>